<reference evidence="2 3" key="1">
    <citation type="submission" date="2016-10" db="EMBL/GenBank/DDBJ databases">
        <authorList>
            <person name="de Groot N.N."/>
        </authorList>
    </citation>
    <scope>NUCLEOTIDE SEQUENCE [LARGE SCALE GENOMIC DNA]</scope>
    <source>
        <strain evidence="2 3">APO</strain>
    </source>
</reference>
<dbReference type="AlphaFoldDB" id="A0A1H3QGE5"/>
<evidence type="ECO:0000313" key="3">
    <source>
        <dbReference type="Proteomes" id="UP000199230"/>
    </source>
</evidence>
<dbReference type="OrthoDB" id="7767286at2"/>
<dbReference type="InterPro" id="IPR011522">
    <property type="entry name" value="Thiamin/HMP-bd_put_YkoF"/>
</dbReference>
<dbReference type="EMBL" id="FNPV01000009">
    <property type="protein sequence ID" value="SDZ12085.1"/>
    <property type="molecule type" value="Genomic_DNA"/>
</dbReference>
<feature type="domain" description="Thiamin/hydroxymethyl pyrimidine-binding YkoF putative" evidence="1">
    <location>
        <begin position="15"/>
        <end position="92"/>
    </location>
</feature>
<accession>A0A1H3QGE5</accession>
<dbReference type="InterPro" id="IPR029756">
    <property type="entry name" value="MTH1187/YkoF-like"/>
</dbReference>
<evidence type="ECO:0000313" key="2">
    <source>
        <dbReference type="EMBL" id="SDZ12085.1"/>
    </source>
</evidence>
<dbReference type="STRING" id="159292.SAMN05192546_10947"/>
<name>A0A1H3QGE5_9FIRM</name>
<keyword evidence="3" id="KW-1185">Reference proteome</keyword>
<dbReference type="RefSeq" id="WP_093314828.1">
    <property type="nucleotide sequence ID" value="NZ_FNPV01000009.1"/>
</dbReference>
<dbReference type="Gene3D" id="3.30.70.930">
    <property type="match status" value="2"/>
</dbReference>
<feature type="domain" description="Thiamin/hydroxymethyl pyrimidine-binding YkoF putative" evidence="1">
    <location>
        <begin position="118"/>
        <end position="197"/>
    </location>
</feature>
<gene>
    <name evidence="2" type="ORF">SAMN05192546_10947</name>
</gene>
<organism evidence="2 3">
    <name type="scientific">Tindallia californiensis</name>
    <dbReference type="NCBI Taxonomy" id="159292"/>
    <lineage>
        <taxon>Bacteria</taxon>
        <taxon>Bacillati</taxon>
        <taxon>Bacillota</taxon>
        <taxon>Clostridia</taxon>
        <taxon>Peptostreptococcales</taxon>
        <taxon>Tindalliaceae</taxon>
        <taxon>Tindallia</taxon>
    </lineage>
</organism>
<dbReference type="SUPFAM" id="SSF89957">
    <property type="entry name" value="MTH1187/YkoF-like"/>
    <property type="match status" value="1"/>
</dbReference>
<evidence type="ECO:0000259" key="1">
    <source>
        <dbReference type="Pfam" id="PF07615"/>
    </source>
</evidence>
<dbReference type="Pfam" id="PF07615">
    <property type="entry name" value="Ykof"/>
    <property type="match status" value="2"/>
</dbReference>
<dbReference type="Proteomes" id="UP000199230">
    <property type="component" value="Unassembled WGS sequence"/>
</dbReference>
<protein>
    <submittedName>
        <fullName evidence="2">Uncharacterized conserved protein YqgV, UPF0045/DUF77 family</fullName>
    </submittedName>
</protein>
<sequence>MSKNPMCCGTSPFFGCRFSLYPMTNEFVPVILDAIEEINRPGLKVETDVVSTCLTGVERNVFAALRDSFSRAAATGEHVVMTATFSKGCPGEGAVNLEEYDFPAETDFSAKEGSDREVNAQFSVYPLGNQSYMKLIGDVVDLVKRADVYQESVHFCTSLEGSIANVFEALEEAFSYVSKEVGHTVMTVTLSCNSPSKK</sequence>
<proteinExistence type="predicted"/>